<reference evidence="2" key="2">
    <citation type="submission" date="2012-08" db="EMBL/GenBank/DDBJ databases">
        <title>Finished genome of Desulfosporosinus meridiei DSM 13257.</title>
        <authorList>
            <person name="Huntemann M."/>
            <person name="Wei C.-L."/>
            <person name="Han J."/>
            <person name="Detter J.C."/>
            <person name="Han C."/>
            <person name="Davenport K."/>
            <person name="Daligault H."/>
            <person name="Erkkila T."/>
            <person name="Gu W."/>
            <person name="Munk A.C.C."/>
            <person name="Teshima H."/>
            <person name="Xu Y."/>
            <person name="Chain P."/>
            <person name="Tapia R."/>
            <person name="Chen A."/>
            <person name="Krypides N."/>
            <person name="Mavromatis K."/>
            <person name="Markowitz V."/>
            <person name="Szeto E."/>
            <person name="Ivanova N."/>
            <person name="Mikhailova N."/>
            <person name="Ovchinnikova G."/>
            <person name="Pagani I."/>
            <person name="Pati A."/>
            <person name="Goodwin L."/>
            <person name="Peters L."/>
            <person name="Pitluck S."/>
            <person name="Woyke T."/>
            <person name="Pester M."/>
            <person name="Spring S."/>
            <person name="Ollivier B."/>
            <person name="Rattei T."/>
            <person name="Klenk H.-P."/>
            <person name="Wagner M."/>
            <person name="Loy A."/>
        </authorList>
    </citation>
    <scope>NUCLEOTIDE SEQUENCE [LARGE SCALE GENOMIC DNA]</scope>
    <source>
        <strain evidence="2">ATCC BAA-275 / DSM 13257 / NCIMB 13706 / S10</strain>
    </source>
</reference>
<organism evidence="1 2">
    <name type="scientific">Desulfosporosinus meridiei (strain ATCC BAA-275 / DSM 13257 / KCTC 12902 / NCIMB 13706 / S10)</name>
    <dbReference type="NCBI Taxonomy" id="768704"/>
    <lineage>
        <taxon>Bacteria</taxon>
        <taxon>Bacillati</taxon>
        <taxon>Bacillota</taxon>
        <taxon>Clostridia</taxon>
        <taxon>Eubacteriales</taxon>
        <taxon>Desulfitobacteriaceae</taxon>
        <taxon>Desulfosporosinus</taxon>
    </lineage>
</organism>
<dbReference type="HOGENOM" id="CLU_2878514_0_0_9"/>
<reference evidence="1 2" key="1">
    <citation type="journal article" date="2012" name="J. Bacteriol.">
        <title>Complete genome sequences of Desulfosporosinus orientis DSM765T, Desulfosporosinus youngiae DSM17734T, Desulfosporosinus meridiei DSM13257T, and Desulfosporosinus acidiphilus DSM22704T.</title>
        <authorList>
            <person name="Pester M."/>
            <person name="Brambilla E."/>
            <person name="Alazard D."/>
            <person name="Rattei T."/>
            <person name="Weinmaier T."/>
            <person name="Han J."/>
            <person name="Lucas S."/>
            <person name="Lapidus A."/>
            <person name="Cheng J.F."/>
            <person name="Goodwin L."/>
            <person name="Pitluck S."/>
            <person name="Peters L."/>
            <person name="Ovchinnikova G."/>
            <person name="Teshima H."/>
            <person name="Detter J.C."/>
            <person name="Han C.S."/>
            <person name="Tapia R."/>
            <person name="Land M.L."/>
            <person name="Hauser L."/>
            <person name="Kyrpides N.C."/>
            <person name="Ivanova N.N."/>
            <person name="Pagani I."/>
            <person name="Huntmann M."/>
            <person name="Wei C.L."/>
            <person name="Davenport K.W."/>
            <person name="Daligault H."/>
            <person name="Chain P.S."/>
            <person name="Chen A."/>
            <person name="Mavromatis K."/>
            <person name="Markowitz V."/>
            <person name="Szeto E."/>
            <person name="Mikhailova N."/>
            <person name="Pati A."/>
            <person name="Wagner M."/>
            <person name="Woyke T."/>
            <person name="Ollivier B."/>
            <person name="Klenk H.P."/>
            <person name="Spring S."/>
            <person name="Loy A."/>
        </authorList>
    </citation>
    <scope>NUCLEOTIDE SEQUENCE [LARGE SCALE GENOMIC DNA]</scope>
    <source>
        <strain evidence="2">ATCC BAA-275 / DSM 13257 / NCIMB 13706 / S10</strain>
    </source>
</reference>
<keyword evidence="2" id="KW-1185">Reference proteome</keyword>
<accession>J7IV77</accession>
<dbReference type="Proteomes" id="UP000005262">
    <property type="component" value="Chromosome"/>
</dbReference>
<evidence type="ECO:0000313" key="2">
    <source>
        <dbReference type="Proteomes" id="UP000005262"/>
    </source>
</evidence>
<name>J7IV77_DESMD</name>
<evidence type="ECO:0000313" key="1">
    <source>
        <dbReference type="EMBL" id="AFQ42611.1"/>
    </source>
</evidence>
<dbReference type="EMBL" id="CP003629">
    <property type="protein sequence ID" value="AFQ42611.1"/>
    <property type="molecule type" value="Genomic_DNA"/>
</dbReference>
<dbReference type="KEGG" id="dmi:Desmer_0574"/>
<gene>
    <name evidence="1" type="ordered locus">Desmer_0574</name>
</gene>
<sequence>MIMACPIVLTPTQTSYVVSVPDLNINTQGTDIAEAIYIGLWNPLGLSRSESNELVTWVRYRFR</sequence>
<dbReference type="AlphaFoldDB" id="J7IV77"/>
<proteinExistence type="predicted"/>
<protein>
    <submittedName>
        <fullName evidence="1">Uncharacterized protein</fullName>
    </submittedName>
</protein>